<accession>A0ABW4IHS8</accession>
<feature type="compositionally biased region" description="Low complexity" evidence="1">
    <location>
        <begin position="20"/>
        <end position="52"/>
    </location>
</feature>
<sequence>MGVFARLFRRSRTTEEAQSAEAEIPQPAATAATTTAAEATDAATAAAAAAEGTAEEAESGPPPAAAETARPTADGGVAIPGQQSAKDVADSEADERART</sequence>
<dbReference type="Proteomes" id="UP001597261">
    <property type="component" value="Unassembled WGS sequence"/>
</dbReference>
<dbReference type="EMBL" id="JBHUDX010000003">
    <property type="protein sequence ID" value="MFD1656879.1"/>
    <property type="molecule type" value="Genomic_DNA"/>
</dbReference>
<reference evidence="3" key="1">
    <citation type="journal article" date="2019" name="Int. J. Syst. Evol. Microbiol.">
        <title>The Global Catalogue of Microorganisms (GCM) 10K type strain sequencing project: providing services to taxonomists for standard genome sequencing and annotation.</title>
        <authorList>
            <consortium name="The Broad Institute Genomics Platform"/>
            <consortium name="The Broad Institute Genome Sequencing Center for Infectious Disease"/>
            <person name="Wu L."/>
            <person name="Ma J."/>
        </authorList>
    </citation>
    <scope>NUCLEOTIDE SEQUENCE [LARGE SCALE GENOMIC DNA]</scope>
    <source>
        <strain evidence="3">CGMCC 1.12470</strain>
    </source>
</reference>
<evidence type="ECO:0000313" key="3">
    <source>
        <dbReference type="Proteomes" id="UP001597261"/>
    </source>
</evidence>
<comment type="caution">
    <text evidence="2">The sequence shown here is derived from an EMBL/GenBank/DDBJ whole genome shotgun (WGS) entry which is preliminary data.</text>
</comment>
<keyword evidence="3" id="KW-1185">Reference proteome</keyword>
<proteinExistence type="predicted"/>
<gene>
    <name evidence="2" type="ORF">ACFSL4_01175</name>
</gene>
<evidence type="ECO:0000256" key="1">
    <source>
        <dbReference type="SAM" id="MobiDB-lite"/>
    </source>
</evidence>
<organism evidence="2 3">
    <name type="scientific">Streptomyces caeni</name>
    <dbReference type="NCBI Taxonomy" id="2307231"/>
    <lineage>
        <taxon>Bacteria</taxon>
        <taxon>Bacillati</taxon>
        <taxon>Actinomycetota</taxon>
        <taxon>Actinomycetes</taxon>
        <taxon>Kitasatosporales</taxon>
        <taxon>Streptomycetaceae</taxon>
        <taxon>Streptomyces</taxon>
    </lineage>
</organism>
<name>A0ABW4IHS8_9ACTN</name>
<dbReference type="RefSeq" id="WP_381077160.1">
    <property type="nucleotide sequence ID" value="NZ_JBHUDX010000003.1"/>
</dbReference>
<evidence type="ECO:0008006" key="4">
    <source>
        <dbReference type="Google" id="ProtNLM"/>
    </source>
</evidence>
<evidence type="ECO:0000313" key="2">
    <source>
        <dbReference type="EMBL" id="MFD1656879.1"/>
    </source>
</evidence>
<feature type="region of interest" description="Disordered" evidence="1">
    <location>
        <begin position="1"/>
        <end position="99"/>
    </location>
</feature>
<protein>
    <recommendedName>
        <fullName evidence="4">Gliding motility protein</fullName>
    </recommendedName>
</protein>